<comment type="similarity">
    <text evidence="9">Belongs to the glycosyltransferase group 1 family.</text>
</comment>
<dbReference type="GO" id="GO:0009244">
    <property type="term" value="P:lipopolysaccharide core region biosynthetic process"/>
    <property type="evidence" value="ECO:0007669"/>
    <property type="project" value="UniProtKB-UniRule"/>
</dbReference>
<feature type="domain" description="3-deoxy-D-manno-octulosonic-acid transferase N-terminal" evidence="10">
    <location>
        <begin position="35"/>
        <end position="94"/>
    </location>
</feature>
<evidence type="ECO:0000259" key="10">
    <source>
        <dbReference type="Pfam" id="PF04413"/>
    </source>
</evidence>
<evidence type="ECO:0000256" key="5">
    <source>
        <dbReference type="ARBA" id="ARBA00022679"/>
    </source>
</evidence>
<name>A0A060BRB9_9RHOB</name>
<feature type="non-terminal residue" evidence="11">
    <location>
        <position position="95"/>
    </location>
</feature>
<feature type="active site" description="Proton acceptor" evidence="8">
    <location>
        <position position="63"/>
    </location>
</feature>
<dbReference type="PANTHER" id="PTHR42755">
    <property type="entry name" value="3-DEOXY-MANNO-OCTULOSONATE CYTIDYLYLTRANSFERASE"/>
    <property type="match status" value="1"/>
</dbReference>
<comment type="function">
    <text evidence="1 9">Involved in lipopolysaccharide (LPS) biosynthesis. Catalyzes the transfer of 3-deoxy-D-manno-octulosonate (Kdo) residue(s) from CMP-Kdo to lipid IV(A), the tetraacyldisaccharide-1,4'-bisphosphate precursor of lipid A.</text>
</comment>
<dbReference type="PANTHER" id="PTHR42755:SF1">
    <property type="entry name" value="3-DEOXY-D-MANNO-OCTULOSONIC ACID TRANSFERASE, MITOCHONDRIAL-RELATED"/>
    <property type="match status" value="1"/>
</dbReference>
<evidence type="ECO:0000313" key="11">
    <source>
        <dbReference type="EMBL" id="AIA85474.1"/>
    </source>
</evidence>
<comment type="subcellular location">
    <subcellularLocation>
        <location evidence="9">Cell membrane</location>
    </subcellularLocation>
</comment>
<dbReference type="GO" id="GO:0043842">
    <property type="term" value="F:Kdo transferase activity"/>
    <property type="evidence" value="ECO:0007669"/>
    <property type="project" value="UniProtKB-EC"/>
</dbReference>
<dbReference type="EC" id="2.4.99.12" evidence="3 9"/>
<evidence type="ECO:0000256" key="8">
    <source>
        <dbReference type="PIRSR" id="PIRSR639901-1"/>
    </source>
</evidence>
<keyword evidence="9" id="KW-0472">Membrane</keyword>
<evidence type="ECO:0000256" key="7">
    <source>
        <dbReference type="ARBA" id="ARBA00049183"/>
    </source>
</evidence>
<comment type="pathway">
    <text evidence="2 9">Bacterial outer membrane biogenesis; LPS core biosynthesis.</text>
</comment>
<dbReference type="Pfam" id="PF04413">
    <property type="entry name" value="Glycos_transf_N"/>
    <property type="match status" value="1"/>
</dbReference>
<evidence type="ECO:0000256" key="2">
    <source>
        <dbReference type="ARBA" id="ARBA00004713"/>
    </source>
</evidence>
<keyword evidence="9" id="KW-0448">Lipopolysaccharide biosynthesis</keyword>
<evidence type="ECO:0000256" key="3">
    <source>
        <dbReference type="ARBA" id="ARBA00012621"/>
    </source>
</evidence>
<dbReference type="InterPro" id="IPR039901">
    <property type="entry name" value="Kdotransferase"/>
</dbReference>
<dbReference type="AlphaFoldDB" id="A0A060BRB9"/>
<evidence type="ECO:0000256" key="4">
    <source>
        <dbReference type="ARBA" id="ARBA00019077"/>
    </source>
</evidence>
<dbReference type="InterPro" id="IPR007507">
    <property type="entry name" value="Glycos_transf_N"/>
</dbReference>
<dbReference type="GO" id="GO:0005886">
    <property type="term" value="C:plasma membrane"/>
    <property type="evidence" value="ECO:0007669"/>
    <property type="project" value="UniProtKB-SubCell"/>
</dbReference>
<keyword evidence="9" id="KW-1003">Cell membrane</keyword>
<dbReference type="GO" id="GO:0009245">
    <property type="term" value="P:lipid A biosynthetic process"/>
    <property type="evidence" value="ECO:0007669"/>
    <property type="project" value="TreeGrafter"/>
</dbReference>
<evidence type="ECO:0000256" key="9">
    <source>
        <dbReference type="RuleBase" id="RU365103"/>
    </source>
</evidence>
<dbReference type="InterPro" id="IPR038107">
    <property type="entry name" value="Glycos_transf_N_sf"/>
</dbReference>
<sequence>MILYRLLLSLALPVVIAGLLWRVIRGRESLADLCERLGGDAAAMPFAAARGRVIWLHAASNGELASVRGLIEALLAADPGLRIVVTTNTITARTL</sequence>
<evidence type="ECO:0000256" key="1">
    <source>
        <dbReference type="ARBA" id="ARBA00003394"/>
    </source>
</evidence>
<dbReference type="Gene3D" id="3.40.50.11720">
    <property type="entry name" value="3-Deoxy-D-manno-octulosonic-acid transferase, N-terminal domain"/>
    <property type="match status" value="1"/>
</dbReference>
<comment type="catalytic activity">
    <reaction evidence="7 9">
        <text>lipid IVA (E. coli) + CMP-3-deoxy-beta-D-manno-octulosonate = alpha-Kdo-(2-&gt;6)-lipid IVA (E. coli) + CMP + H(+)</text>
        <dbReference type="Rhea" id="RHEA:28066"/>
        <dbReference type="ChEBI" id="CHEBI:15378"/>
        <dbReference type="ChEBI" id="CHEBI:58603"/>
        <dbReference type="ChEBI" id="CHEBI:60364"/>
        <dbReference type="ChEBI" id="CHEBI:60377"/>
        <dbReference type="ChEBI" id="CHEBI:85987"/>
        <dbReference type="EC" id="2.4.99.12"/>
    </reaction>
</comment>
<keyword evidence="5 9" id="KW-0808">Transferase</keyword>
<dbReference type="EMBL" id="KF118214">
    <property type="protein sequence ID" value="AIA85474.1"/>
    <property type="molecule type" value="Genomic_DNA"/>
</dbReference>
<organism evidence="11">
    <name type="scientific">uncultured Rhodobacter sp</name>
    <dbReference type="NCBI Taxonomy" id="204728"/>
    <lineage>
        <taxon>Bacteria</taxon>
        <taxon>Pseudomonadati</taxon>
        <taxon>Pseudomonadota</taxon>
        <taxon>Alphaproteobacteria</taxon>
        <taxon>Rhodobacterales</taxon>
        <taxon>Rhodobacter group</taxon>
        <taxon>Rhodobacter</taxon>
        <taxon>environmental samples</taxon>
    </lineage>
</organism>
<proteinExistence type="inferred from homology"/>
<accession>A0A060BRB9</accession>
<protein>
    <recommendedName>
        <fullName evidence="4 9">3-deoxy-D-manno-octulosonic acid transferase</fullName>
        <shortName evidence="9">Kdo transferase</shortName>
        <ecNumber evidence="3 9">2.4.99.12</ecNumber>
    </recommendedName>
    <alternativeName>
        <fullName evidence="6 9">Lipid IV(A) 3-deoxy-D-manno-octulosonic acid transferase</fullName>
    </alternativeName>
</protein>
<evidence type="ECO:0000256" key="6">
    <source>
        <dbReference type="ARBA" id="ARBA00031445"/>
    </source>
</evidence>
<reference evidence="11" key="1">
    <citation type="journal article" date="2013" name="Environ. Microbiol.">
        <title>Seasonally variable intestinal metagenomes of the red palm weevil (Rhynchophorus ferrugineus).</title>
        <authorList>
            <person name="Jia S."/>
            <person name="Zhang X."/>
            <person name="Zhang G."/>
            <person name="Yin A."/>
            <person name="Zhang S."/>
            <person name="Li F."/>
            <person name="Wang L."/>
            <person name="Zhao D."/>
            <person name="Yun Q."/>
            <person name="Tala"/>
            <person name="Wang J."/>
            <person name="Sun G."/>
            <person name="Baabdullah M."/>
            <person name="Yu X."/>
            <person name="Hu S."/>
            <person name="Al-Mssallem I.S."/>
            <person name="Yu J."/>
        </authorList>
    </citation>
    <scope>NUCLEOTIDE SEQUENCE</scope>
</reference>